<dbReference type="GO" id="GO:0004519">
    <property type="term" value="F:endonuclease activity"/>
    <property type="evidence" value="ECO:0007669"/>
    <property type="project" value="UniProtKB-KW"/>
</dbReference>
<reference evidence="2 3" key="1">
    <citation type="submission" date="2019-03" db="EMBL/GenBank/DDBJ databases">
        <title>Subsurface microbial communities from deep shales in Ohio and West Virginia, USA.</title>
        <authorList>
            <person name="Wrighton K."/>
        </authorList>
    </citation>
    <scope>NUCLEOTIDE SEQUENCE [LARGE SCALE GENOMIC DNA]</scope>
    <source>
        <strain evidence="2 3">MSL 6dP</strain>
    </source>
</reference>
<gene>
    <name evidence="2" type="ORF">C7959_1703</name>
</gene>
<dbReference type="InterPro" id="IPR035093">
    <property type="entry name" value="RelE/ParE_toxin_dom_sf"/>
</dbReference>
<keyword evidence="1" id="KW-1277">Toxin-antitoxin system</keyword>
<evidence type="ECO:0000313" key="3">
    <source>
        <dbReference type="Proteomes" id="UP000295832"/>
    </source>
</evidence>
<dbReference type="InterPro" id="IPR007712">
    <property type="entry name" value="RelE/ParE_toxin"/>
</dbReference>
<dbReference type="AlphaFoldDB" id="A0A4R8GKX3"/>
<proteinExistence type="predicted"/>
<comment type="caution">
    <text evidence="2">The sequence shown here is derived from an EMBL/GenBank/DDBJ whole genome shotgun (WGS) entry which is preliminary data.</text>
</comment>
<sequence length="102" mass="12090">MEIIFHPEVKDDIKELDGNIKNRLKKTLEKIKRAPRLGKPLGKQSNIDLSNCLKMYFYKKKYRVVYEILDEEKIIIWSIGKREAEVVYVSAYKRILKSEGMN</sequence>
<keyword evidence="3" id="KW-1185">Reference proteome</keyword>
<dbReference type="EMBL" id="SOEG01000070">
    <property type="protein sequence ID" value="TDX43021.1"/>
    <property type="molecule type" value="Genomic_DNA"/>
</dbReference>
<dbReference type="Pfam" id="PF05016">
    <property type="entry name" value="ParE_toxin"/>
    <property type="match status" value="1"/>
</dbReference>
<evidence type="ECO:0000313" key="2">
    <source>
        <dbReference type="EMBL" id="TDX43021.1"/>
    </source>
</evidence>
<keyword evidence="2" id="KW-0378">Hydrolase</keyword>
<dbReference type="Gene3D" id="3.30.2310.20">
    <property type="entry name" value="RelE-like"/>
    <property type="match status" value="1"/>
</dbReference>
<dbReference type="RefSeq" id="WP_134119289.1">
    <property type="nucleotide sequence ID" value="NZ_SOEG01000070.1"/>
</dbReference>
<keyword evidence="2" id="KW-0540">Nuclease</keyword>
<protein>
    <submittedName>
        <fullName evidence="2">mRNA-degrading endonuclease RelE of RelBE toxin-antitoxin system</fullName>
    </submittedName>
</protein>
<evidence type="ECO:0000256" key="1">
    <source>
        <dbReference type="ARBA" id="ARBA00022649"/>
    </source>
</evidence>
<dbReference type="Proteomes" id="UP000295832">
    <property type="component" value="Unassembled WGS sequence"/>
</dbReference>
<accession>A0A4R8GKX3</accession>
<dbReference type="SUPFAM" id="SSF143011">
    <property type="entry name" value="RelE-like"/>
    <property type="match status" value="1"/>
</dbReference>
<name>A0A4R8GKX3_9FIRM</name>
<keyword evidence="2" id="KW-0255">Endonuclease</keyword>
<organism evidence="2 3">
    <name type="scientific">Orenia marismortui</name>
    <dbReference type="NCBI Taxonomy" id="46469"/>
    <lineage>
        <taxon>Bacteria</taxon>
        <taxon>Bacillati</taxon>
        <taxon>Bacillota</taxon>
        <taxon>Clostridia</taxon>
        <taxon>Halanaerobiales</taxon>
        <taxon>Halobacteroidaceae</taxon>
        <taxon>Orenia</taxon>
    </lineage>
</organism>